<dbReference type="InterPro" id="IPR036865">
    <property type="entry name" value="CRAL-TRIO_dom_sf"/>
</dbReference>
<feature type="domain" description="CRAL-TRIO" evidence="2">
    <location>
        <begin position="114"/>
        <end position="283"/>
    </location>
</feature>
<dbReference type="Proteomes" id="UP001295423">
    <property type="component" value="Unassembled WGS sequence"/>
</dbReference>
<evidence type="ECO:0000256" key="1">
    <source>
        <dbReference type="SAM" id="MobiDB-lite"/>
    </source>
</evidence>
<sequence length="309" mass="35826">MTALMPKAFSLSKTTKRTSTKQRDISPTRRTSTFRTAKASVEVKRLVKESIEAARLRTEKDCVKGLRSYCDESSIKISDSLLFRFACFHEFDLQNAQEGIARSRDNEHYLNLKMNPGLQEFFHRRILYPLPGLVKTKTGDKMQAIYFRPSRFRAQDPAHHKYVIESLQYILNDLDRSHKESPAGVAVIINLKGYSNKNFHPHSMAKFLGSFEGKLVPTKVDLLIFVDAPDTFKPFMTFCKNVFSMDFSRKVHSIKSSKLSSFFMPGYEEYFPSELSGGWRDIEDDIDDYVDLKSYEDEMRTQEEISWQE</sequence>
<evidence type="ECO:0000259" key="2">
    <source>
        <dbReference type="PROSITE" id="PS50191"/>
    </source>
</evidence>
<feature type="region of interest" description="Disordered" evidence="1">
    <location>
        <begin position="1"/>
        <end position="30"/>
    </location>
</feature>
<dbReference type="SUPFAM" id="SSF52087">
    <property type="entry name" value="CRAL/TRIO domain"/>
    <property type="match status" value="1"/>
</dbReference>
<keyword evidence="4" id="KW-1185">Reference proteome</keyword>
<dbReference type="Gene3D" id="3.40.525.10">
    <property type="entry name" value="CRAL-TRIO lipid binding domain"/>
    <property type="match status" value="1"/>
</dbReference>
<evidence type="ECO:0000313" key="4">
    <source>
        <dbReference type="Proteomes" id="UP001295423"/>
    </source>
</evidence>
<dbReference type="AlphaFoldDB" id="A0AAD2G466"/>
<proteinExistence type="predicted"/>
<reference evidence="3" key="1">
    <citation type="submission" date="2023-08" db="EMBL/GenBank/DDBJ databases">
        <authorList>
            <person name="Audoor S."/>
            <person name="Bilcke G."/>
        </authorList>
    </citation>
    <scope>NUCLEOTIDE SEQUENCE</scope>
</reference>
<name>A0AAD2G466_9STRA</name>
<dbReference type="EMBL" id="CAKOGP040002103">
    <property type="protein sequence ID" value="CAJ1962268.1"/>
    <property type="molecule type" value="Genomic_DNA"/>
</dbReference>
<accession>A0AAD2G466</accession>
<gene>
    <name evidence="3" type="ORF">CYCCA115_LOCUS19602</name>
</gene>
<protein>
    <recommendedName>
        <fullName evidence="2">CRAL-TRIO domain-containing protein</fullName>
    </recommendedName>
</protein>
<dbReference type="Pfam" id="PF00650">
    <property type="entry name" value="CRAL_TRIO"/>
    <property type="match status" value="1"/>
</dbReference>
<organism evidence="3 4">
    <name type="scientific">Cylindrotheca closterium</name>
    <dbReference type="NCBI Taxonomy" id="2856"/>
    <lineage>
        <taxon>Eukaryota</taxon>
        <taxon>Sar</taxon>
        <taxon>Stramenopiles</taxon>
        <taxon>Ochrophyta</taxon>
        <taxon>Bacillariophyta</taxon>
        <taxon>Bacillariophyceae</taxon>
        <taxon>Bacillariophycidae</taxon>
        <taxon>Bacillariales</taxon>
        <taxon>Bacillariaceae</taxon>
        <taxon>Cylindrotheca</taxon>
    </lineage>
</organism>
<evidence type="ECO:0000313" key="3">
    <source>
        <dbReference type="EMBL" id="CAJ1962268.1"/>
    </source>
</evidence>
<comment type="caution">
    <text evidence="3">The sequence shown here is derived from an EMBL/GenBank/DDBJ whole genome shotgun (WGS) entry which is preliminary data.</text>
</comment>
<dbReference type="PROSITE" id="PS50191">
    <property type="entry name" value="CRAL_TRIO"/>
    <property type="match status" value="1"/>
</dbReference>
<dbReference type="InterPro" id="IPR001251">
    <property type="entry name" value="CRAL-TRIO_dom"/>
</dbReference>